<accession>A0A2U3EHR9</accession>
<name>A0A2U3EHR9_PURLI</name>
<evidence type="ECO:0000313" key="3">
    <source>
        <dbReference type="Proteomes" id="UP000245956"/>
    </source>
</evidence>
<protein>
    <submittedName>
        <fullName evidence="2">Uncharacterized protein</fullName>
    </submittedName>
</protein>
<organism evidence="2 3">
    <name type="scientific">Purpureocillium lilacinum</name>
    <name type="common">Paecilomyces lilacinus</name>
    <dbReference type="NCBI Taxonomy" id="33203"/>
    <lineage>
        <taxon>Eukaryota</taxon>
        <taxon>Fungi</taxon>
        <taxon>Dikarya</taxon>
        <taxon>Ascomycota</taxon>
        <taxon>Pezizomycotina</taxon>
        <taxon>Sordariomycetes</taxon>
        <taxon>Hypocreomycetidae</taxon>
        <taxon>Hypocreales</taxon>
        <taxon>Ophiocordycipitaceae</taxon>
        <taxon>Purpureocillium</taxon>
    </lineage>
</organism>
<dbReference type="Proteomes" id="UP000245956">
    <property type="component" value="Unassembled WGS sequence"/>
</dbReference>
<feature type="region of interest" description="Disordered" evidence="1">
    <location>
        <begin position="133"/>
        <end position="169"/>
    </location>
</feature>
<evidence type="ECO:0000256" key="1">
    <source>
        <dbReference type="SAM" id="MobiDB-lite"/>
    </source>
</evidence>
<sequence>MDGNCYHYTRPDAIHVHSRKVNKPGLFAKSRDGADTFVCAFNFEVRTACHWEPAEAGTGAGQHATDERSVSAHSQNPAGLFSPSWQPNLSRTHAFQTGTVHQLAASTSEQRCHSLRCQLNPASQARLYRYPWHSMPGHSQSEKSPTAHTKPKHLRHISSETRPTSASMTFKDAESDAIVRVL</sequence>
<evidence type="ECO:0000313" key="2">
    <source>
        <dbReference type="EMBL" id="PWI74064.1"/>
    </source>
</evidence>
<gene>
    <name evidence="2" type="ORF">PCL_09340</name>
</gene>
<dbReference type="EMBL" id="LCWV01000004">
    <property type="protein sequence ID" value="PWI74064.1"/>
    <property type="molecule type" value="Genomic_DNA"/>
</dbReference>
<proteinExistence type="predicted"/>
<dbReference type="AlphaFoldDB" id="A0A2U3EHR9"/>
<feature type="compositionally biased region" description="Polar residues" evidence="1">
    <location>
        <begin position="137"/>
        <end position="147"/>
    </location>
</feature>
<feature type="region of interest" description="Disordered" evidence="1">
    <location>
        <begin position="56"/>
        <end position="76"/>
    </location>
</feature>
<comment type="caution">
    <text evidence="2">The sequence shown here is derived from an EMBL/GenBank/DDBJ whole genome shotgun (WGS) entry which is preliminary data.</text>
</comment>
<reference evidence="2 3" key="1">
    <citation type="journal article" date="2016" name="Front. Microbiol.">
        <title>Genome and transcriptome sequences reveal the specific parasitism of the nematophagous Purpureocillium lilacinum 36-1.</title>
        <authorList>
            <person name="Xie J."/>
            <person name="Li S."/>
            <person name="Mo C."/>
            <person name="Xiao X."/>
            <person name="Peng D."/>
            <person name="Wang G."/>
            <person name="Xiao Y."/>
        </authorList>
    </citation>
    <scope>NUCLEOTIDE SEQUENCE [LARGE SCALE GENOMIC DNA]</scope>
    <source>
        <strain evidence="2 3">36-1</strain>
    </source>
</reference>